<protein>
    <recommendedName>
        <fullName evidence="2">NAD-dependent epimerase/dehydratase domain-containing protein</fullName>
    </recommendedName>
</protein>
<dbReference type="PANTHER" id="PTHR48079">
    <property type="entry name" value="PROTEIN YEEZ"/>
    <property type="match status" value="1"/>
</dbReference>
<dbReference type="Proteomes" id="UP001338125">
    <property type="component" value="Unassembled WGS sequence"/>
</dbReference>
<evidence type="ECO:0000259" key="2">
    <source>
        <dbReference type="Pfam" id="PF01370"/>
    </source>
</evidence>
<evidence type="ECO:0000313" key="4">
    <source>
        <dbReference type="Proteomes" id="UP001338125"/>
    </source>
</evidence>
<organism evidence="3 4">
    <name type="scientific">Cladobotryum mycophilum</name>
    <dbReference type="NCBI Taxonomy" id="491253"/>
    <lineage>
        <taxon>Eukaryota</taxon>
        <taxon>Fungi</taxon>
        <taxon>Dikarya</taxon>
        <taxon>Ascomycota</taxon>
        <taxon>Pezizomycotina</taxon>
        <taxon>Sordariomycetes</taxon>
        <taxon>Hypocreomycetidae</taxon>
        <taxon>Hypocreales</taxon>
        <taxon>Hypocreaceae</taxon>
        <taxon>Cladobotryum</taxon>
    </lineage>
</organism>
<dbReference type="Gene3D" id="3.40.50.720">
    <property type="entry name" value="NAD(P)-binding Rossmann-like Domain"/>
    <property type="match status" value="1"/>
</dbReference>
<evidence type="ECO:0000256" key="1">
    <source>
        <dbReference type="SAM" id="MobiDB-lite"/>
    </source>
</evidence>
<evidence type="ECO:0000313" key="3">
    <source>
        <dbReference type="EMBL" id="KAK5998814.1"/>
    </source>
</evidence>
<name>A0ABR0T395_9HYPO</name>
<dbReference type="InterPro" id="IPR001509">
    <property type="entry name" value="Epimerase_deHydtase"/>
</dbReference>
<dbReference type="EMBL" id="JAVFKD010000001">
    <property type="protein sequence ID" value="KAK5998814.1"/>
    <property type="molecule type" value="Genomic_DNA"/>
</dbReference>
<feature type="region of interest" description="Disordered" evidence="1">
    <location>
        <begin position="124"/>
        <end position="145"/>
    </location>
</feature>
<dbReference type="InterPro" id="IPR036291">
    <property type="entry name" value="NAD(P)-bd_dom_sf"/>
</dbReference>
<comment type="caution">
    <text evidence="3">The sequence shown here is derived from an EMBL/GenBank/DDBJ whole genome shotgun (WGS) entry which is preliminary data.</text>
</comment>
<dbReference type="SUPFAM" id="SSF51735">
    <property type="entry name" value="NAD(P)-binding Rossmann-fold domains"/>
    <property type="match status" value="1"/>
</dbReference>
<dbReference type="InterPro" id="IPR051783">
    <property type="entry name" value="NAD(P)-dependent_oxidoreduct"/>
</dbReference>
<gene>
    <name evidence="3" type="ORF">PT974_01197</name>
</gene>
<dbReference type="PANTHER" id="PTHR48079:SF5">
    <property type="entry name" value="DEPENDENT EPIMERASE_DEHYDRATASE, PUTATIVE (AFU_ORTHOLOGUE AFUA_7G00180)-RELATED"/>
    <property type="match status" value="1"/>
</dbReference>
<feature type="domain" description="NAD-dependent epimerase/dehydratase" evidence="2">
    <location>
        <begin position="13"/>
        <end position="237"/>
    </location>
</feature>
<reference evidence="3 4" key="1">
    <citation type="submission" date="2024-01" db="EMBL/GenBank/DDBJ databases">
        <title>Complete genome of Cladobotryum mycophilum ATHUM6906.</title>
        <authorList>
            <person name="Christinaki A.C."/>
            <person name="Myridakis A.I."/>
            <person name="Kouvelis V.N."/>
        </authorList>
    </citation>
    <scope>NUCLEOTIDE SEQUENCE [LARGE SCALE GENOMIC DNA]</scope>
    <source>
        <strain evidence="3 4">ATHUM6906</strain>
    </source>
</reference>
<sequence>MSPSNKGSKAGRIFMTGASGYVGSAITRIAIEQGYTVVGLSRSDASDAKLGELGAQPVRGDLASLDILSRESAAADIVIHLADPFIGSGFAMPYDEVVAIDAAAVEAMATPLIGTNKPLVATSGSLMAAPDPHGGETTEDSENQPNPLANRHLLENNILSWASKGVRVSLIRLAPFVYGRAGSFVAVFMKMHAPNKAMMNVVPADGKPRYTSTVHIDDAARLYFLAAEKAKAGEIYNAVSATDVTIRQIMEAAGQILSMPVEDVTFDEASAKIGKFVATFLTLPNRASGGKAVRELGWQPKEIGVLEEITNGSYLALAGEILKTV</sequence>
<dbReference type="Pfam" id="PF01370">
    <property type="entry name" value="Epimerase"/>
    <property type="match status" value="1"/>
</dbReference>
<accession>A0ABR0T395</accession>
<keyword evidence="4" id="KW-1185">Reference proteome</keyword>
<proteinExistence type="predicted"/>